<gene>
    <name evidence="13 14 15" type="primary">LOC103708968</name>
</gene>
<evidence type="ECO:0000256" key="1">
    <source>
        <dbReference type="ARBA" id="ARBA00006360"/>
    </source>
</evidence>
<dbReference type="InterPro" id="IPR027417">
    <property type="entry name" value="P-loop_NTPase"/>
</dbReference>
<dbReference type="InterPro" id="IPR045085">
    <property type="entry name" value="HLD_clamp_pol_III_gamma_tau"/>
</dbReference>
<dbReference type="SUPFAM" id="SSF48019">
    <property type="entry name" value="post-AAA+ oligomerization domain-like"/>
    <property type="match status" value="1"/>
</dbReference>
<evidence type="ECO:0000256" key="6">
    <source>
        <dbReference type="ARBA" id="ARBA00023054"/>
    </source>
</evidence>
<feature type="compositionally biased region" description="Basic and acidic residues" evidence="8">
    <location>
        <begin position="183"/>
        <end position="192"/>
    </location>
</feature>
<dbReference type="PANTHER" id="PTHR11669:SF46">
    <property type="entry name" value="PROTEIN STICHEL-LIKE 3"/>
    <property type="match status" value="1"/>
</dbReference>
<dbReference type="RefSeq" id="XP_038987085.1">
    <property type="nucleotide sequence ID" value="XM_039131157.1"/>
</dbReference>
<accession>A0A8B9AK40</accession>
<dbReference type="CDD" id="cd00009">
    <property type="entry name" value="AAA"/>
    <property type="match status" value="1"/>
</dbReference>
<feature type="region of interest" description="Disordered" evidence="8">
    <location>
        <begin position="1103"/>
        <end position="1126"/>
    </location>
</feature>
<keyword evidence="6 7" id="KW-0175">Coiled coil</keyword>
<dbReference type="RefSeq" id="XP_038987084.1">
    <property type="nucleotide sequence ID" value="XM_039131156.1"/>
</dbReference>
<dbReference type="GO" id="GO:0003677">
    <property type="term" value="F:DNA binding"/>
    <property type="evidence" value="ECO:0007669"/>
    <property type="project" value="InterPro"/>
</dbReference>
<dbReference type="Pfam" id="PF12169">
    <property type="entry name" value="DNA_pol3_gamma3"/>
    <property type="match status" value="1"/>
</dbReference>
<evidence type="ECO:0000256" key="3">
    <source>
        <dbReference type="ARBA" id="ARBA00022741"/>
    </source>
</evidence>
<feature type="compositionally biased region" description="Low complexity" evidence="8">
    <location>
        <begin position="127"/>
        <end position="138"/>
    </location>
</feature>
<organism evidence="12 15">
    <name type="scientific">Phoenix dactylifera</name>
    <name type="common">Date palm</name>
    <dbReference type="NCBI Taxonomy" id="42345"/>
    <lineage>
        <taxon>Eukaryota</taxon>
        <taxon>Viridiplantae</taxon>
        <taxon>Streptophyta</taxon>
        <taxon>Embryophyta</taxon>
        <taxon>Tracheophyta</taxon>
        <taxon>Spermatophyta</taxon>
        <taxon>Magnoliopsida</taxon>
        <taxon>Liliopsida</taxon>
        <taxon>Arecaceae</taxon>
        <taxon>Coryphoideae</taxon>
        <taxon>Phoeniceae</taxon>
        <taxon>Phoenix</taxon>
    </lineage>
</organism>
<feature type="domain" description="DNA polymerase III subunit gamma/tau helical lid" evidence="10">
    <location>
        <begin position="632"/>
        <end position="680"/>
    </location>
</feature>
<dbReference type="SUPFAM" id="SSF52540">
    <property type="entry name" value="P-loop containing nucleoside triphosphate hydrolases"/>
    <property type="match status" value="1"/>
</dbReference>
<dbReference type="Pfam" id="PF22608">
    <property type="entry name" value="DNAX_ATPase_lid"/>
    <property type="match status" value="1"/>
</dbReference>
<keyword evidence="5" id="KW-0067">ATP-binding</keyword>
<feature type="region of interest" description="Disordered" evidence="8">
    <location>
        <begin position="1009"/>
        <end position="1040"/>
    </location>
</feature>
<dbReference type="GO" id="GO:0005663">
    <property type="term" value="C:DNA replication factor C complex"/>
    <property type="evidence" value="ECO:0007669"/>
    <property type="project" value="TreeGrafter"/>
</dbReference>
<dbReference type="PANTHER" id="PTHR11669">
    <property type="entry name" value="REPLICATION FACTOR C / DNA POLYMERASE III GAMMA-TAU SUBUNIT"/>
    <property type="match status" value="1"/>
</dbReference>
<evidence type="ECO:0000256" key="7">
    <source>
        <dbReference type="SAM" id="Coils"/>
    </source>
</evidence>
<evidence type="ECO:0000313" key="13">
    <source>
        <dbReference type="RefSeq" id="XP_038987084.1"/>
    </source>
</evidence>
<reference evidence="12" key="1">
    <citation type="journal article" date="2019" name="Nat. Commun.">
        <title>Genome-wide association mapping of date palm fruit traits.</title>
        <authorList>
            <person name="Hazzouri K.M."/>
            <person name="Gros-Balthazard M."/>
            <person name="Flowers J.M."/>
            <person name="Copetti D."/>
            <person name="Lemansour A."/>
            <person name="Lebrun M."/>
            <person name="Masmoudi K."/>
            <person name="Ferrand S."/>
            <person name="Dhar M.I."/>
            <person name="Fresquez Z.A."/>
            <person name="Rosas U."/>
            <person name="Zhang J."/>
            <person name="Talag J."/>
            <person name="Lee S."/>
            <person name="Kudrna D."/>
            <person name="Powell R.F."/>
            <person name="Leitch I.J."/>
            <person name="Krueger R.R."/>
            <person name="Wing R.A."/>
            <person name="Amiri K.M.A."/>
            <person name="Purugganan M.D."/>
        </authorList>
    </citation>
    <scope>NUCLEOTIDE SEQUENCE [LARGE SCALE GENOMIC DNA]</scope>
    <source>
        <strain evidence="12">cv. Khalas</strain>
    </source>
</reference>
<evidence type="ECO:0000256" key="4">
    <source>
        <dbReference type="ARBA" id="ARBA00022833"/>
    </source>
</evidence>
<evidence type="ECO:0000256" key="8">
    <source>
        <dbReference type="SAM" id="MobiDB-lite"/>
    </source>
</evidence>
<evidence type="ECO:0000259" key="10">
    <source>
        <dbReference type="Pfam" id="PF22608"/>
    </source>
</evidence>
<dbReference type="GO" id="GO:0009360">
    <property type="term" value="C:DNA polymerase III complex"/>
    <property type="evidence" value="ECO:0007669"/>
    <property type="project" value="InterPro"/>
</dbReference>
<comment type="similarity">
    <text evidence="1">Belongs to the DnaX/STICHEL family.</text>
</comment>
<feature type="compositionally biased region" description="Polar residues" evidence="8">
    <location>
        <begin position="1104"/>
        <end position="1120"/>
    </location>
</feature>
<dbReference type="GO" id="GO:0006281">
    <property type="term" value="P:DNA repair"/>
    <property type="evidence" value="ECO:0007669"/>
    <property type="project" value="TreeGrafter"/>
</dbReference>
<dbReference type="Pfam" id="PF13177">
    <property type="entry name" value="DNA_pol3_delta2"/>
    <property type="match status" value="1"/>
</dbReference>
<proteinExistence type="inferred from homology"/>
<dbReference type="NCBIfam" id="TIGR02397">
    <property type="entry name" value="dnaX_nterm"/>
    <property type="match status" value="1"/>
</dbReference>
<dbReference type="FunFam" id="3.40.50.300:FF:000014">
    <property type="entry name" value="DNA polymerase III subunit gamma/tau"/>
    <property type="match status" value="1"/>
</dbReference>
<feature type="compositionally biased region" description="Low complexity" evidence="8">
    <location>
        <begin position="76"/>
        <end position="91"/>
    </location>
</feature>
<dbReference type="GO" id="GO:0003887">
    <property type="term" value="F:DNA-directed DNA polymerase activity"/>
    <property type="evidence" value="ECO:0007669"/>
    <property type="project" value="InterPro"/>
</dbReference>
<feature type="region of interest" description="Disordered" evidence="8">
    <location>
        <begin position="356"/>
        <end position="388"/>
    </location>
</feature>
<dbReference type="OrthoDB" id="1906110at2759"/>
<dbReference type="Gene3D" id="3.40.50.300">
    <property type="entry name" value="P-loop containing nucleotide triphosphate hydrolases"/>
    <property type="match status" value="1"/>
</dbReference>
<feature type="compositionally biased region" description="Basic and acidic residues" evidence="8">
    <location>
        <begin position="154"/>
        <end position="172"/>
    </location>
</feature>
<evidence type="ECO:0000313" key="14">
    <source>
        <dbReference type="RefSeq" id="XP_038987085.1"/>
    </source>
</evidence>
<dbReference type="GO" id="GO:0003689">
    <property type="term" value="F:DNA clamp loader activity"/>
    <property type="evidence" value="ECO:0007669"/>
    <property type="project" value="TreeGrafter"/>
</dbReference>
<feature type="compositionally biased region" description="Basic residues" evidence="8">
    <location>
        <begin position="257"/>
        <end position="270"/>
    </location>
</feature>
<dbReference type="GO" id="GO:0005524">
    <property type="term" value="F:ATP binding"/>
    <property type="evidence" value="ECO:0007669"/>
    <property type="project" value="UniProtKB-KW"/>
</dbReference>
<feature type="region of interest" description="Disordered" evidence="8">
    <location>
        <begin position="247"/>
        <end position="285"/>
    </location>
</feature>
<dbReference type="Proteomes" id="UP000228380">
    <property type="component" value="Chromosome 11"/>
</dbReference>
<dbReference type="CDD" id="cd18137">
    <property type="entry name" value="HLD_clamp_pol_III_gamma_tau"/>
    <property type="match status" value="1"/>
</dbReference>
<feature type="domain" description="STICHEL DnaA-N-like alpha-beta" evidence="11">
    <location>
        <begin position="910"/>
        <end position="992"/>
    </location>
</feature>
<feature type="coiled-coil region" evidence="7">
    <location>
        <begin position="760"/>
        <end position="790"/>
    </location>
</feature>
<evidence type="ECO:0000256" key="2">
    <source>
        <dbReference type="ARBA" id="ARBA00022723"/>
    </source>
</evidence>
<keyword evidence="4" id="KW-0862">Zinc</keyword>
<dbReference type="GO" id="GO:0046872">
    <property type="term" value="F:metal ion binding"/>
    <property type="evidence" value="ECO:0007669"/>
    <property type="project" value="UniProtKB-KW"/>
</dbReference>
<evidence type="ECO:0000313" key="15">
    <source>
        <dbReference type="RefSeq" id="XP_038987086.1"/>
    </source>
</evidence>
<dbReference type="FunFam" id="1.10.8.60:FF:000013">
    <property type="entry name" value="DNA polymerase III subunit gamma/tau"/>
    <property type="match status" value="1"/>
</dbReference>
<dbReference type="AlphaFoldDB" id="A0A8B9AK40"/>
<feature type="region of interest" description="Disordered" evidence="8">
    <location>
        <begin position="71"/>
        <end position="198"/>
    </location>
</feature>
<name>A0A8B9AK40_PHODC</name>
<sequence>MTRAVRGNFLKDDSSAISNHLKDEYGAISDHLRYHVHLTNCIHLKNHMHHHSPNPAERSLMRDLIVLQKSRSLRDPSTSPPSWFSPSTFGSYPKRPAKDGAVQSGRRSIGADGRREAGRLSASSPLAAGVATSKVAAADSSSGHNIAGGDMDAEISKGEEHSRKSRKSDISHGSENPPLDLPQKVEAKDKRISQRVAHGRAARLMTLSEQLEEVAGHTDNERRNPPHLSRNRIHTGEEIIHEEPEASSYGHCNGLKSGKRRRFRGMRKARGSTNSRSMGTQNNMSSGAQSLAQVSMHQKGYTGEGPEEDAELEFARAPRHVCGIPWNWSRIHHRGRTFLDMAGRSLSCGLSDSRLRKAEGPVGQRRGNTSNMPQIAPDHLSSSTSSDSEAQLLLVEASGSQDSDVNPYLTQDYSGELGIFSNHSLRHEDSDLASEARSGNQQKFRGCRHGRHRSLTQKYMPRTFKDLVGQNLVVQALSNAVLRKKVGLIYVFYGPHGTGKTSCARVFAKALNCQSMEHPKPCDACASCISHNLGKSRNVLEVGPVGNFNFESIVDVLDNVMLSPLSSQYRVFIVDDCDTLPPNSWNVISRIIDRAPRHVVFILVRSNLDHLPHIIISRCQKFFFPKLKDSDIISTLQWISTSEGLEIDKDALKLIASRSDGSLRDAEMTLDQLSLLGQRISLSLVQELVGLVSDEKLVDLLDLALSADTVNTVKTLREIMETGVEPLALMSQLATVITDILAGSYIFTRERLRRKFFRRLTLSKEDMEKLRQALKTLSEAEKQLRVSNDKLTWLTAALLQLAPDQQYMLPSSSADTSLNHSPLVLNNYRDRGKPRNFTNEQDEMHICDRDLSRGNGTGNHGYRVVSVAVHGNNKVIRNHLSGTGHGEQTSRSLMLSSGATKAGEEYNYGKTNKDNDKIWRAVLENVQSNMLRQFLYQDGRLISVSLGTVAAPTVQLLFSSDGSKSKAEKFRGQILQAFESVLSSAVILEIRCESRKDGNSDVQNQHILPAPENGSSQMMKRQSITNQRSLDSGSEKLTRRLPKENGIKGIGSRQGRWLHTDPHVMAEGEIIETGASPLEHGNIELTNNTIGPTEKALEGVWVQEPSSSQHQANLNPLSKSRQSEEQYRRQSLVRGKVSLAHVIQQAEGCSQRGGWSRRKAISIAEKLEQENLRLEPRSRSLLCWKASRITQAKLSNLRVRTRRPRSLLKLVTCGRCLRARSPRKRACRPDTCRGPSPMEPSSHYGTYGCMESS</sequence>
<keyword evidence="2" id="KW-0479">Metal-binding</keyword>
<keyword evidence="3" id="KW-0547">Nucleotide-binding</keyword>
<feature type="compositionally biased region" description="Polar residues" evidence="8">
    <location>
        <begin position="1013"/>
        <end position="1032"/>
    </location>
</feature>
<evidence type="ECO:0000256" key="5">
    <source>
        <dbReference type="ARBA" id="ARBA00022840"/>
    </source>
</evidence>
<dbReference type="Gene3D" id="1.20.272.10">
    <property type="match status" value="1"/>
</dbReference>
<dbReference type="RefSeq" id="XP_038987086.1">
    <property type="nucleotide sequence ID" value="XM_039131158.1"/>
</dbReference>
<feature type="region of interest" description="Disordered" evidence="8">
    <location>
        <begin position="1230"/>
        <end position="1253"/>
    </location>
</feature>
<dbReference type="InterPro" id="IPR012763">
    <property type="entry name" value="DNA_pol_III_sug/sutau_N"/>
</dbReference>
<dbReference type="GeneID" id="103708968"/>
<dbReference type="InterPro" id="IPR054506">
    <property type="entry name" value="DnaA_N-like_STI"/>
</dbReference>
<keyword evidence="12" id="KW-1185">Reference proteome</keyword>
<dbReference type="InterPro" id="IPR022754">
    <property type="entry name" value="DNA_pol_III_gamma-3"/>
</dbReference>
<evidence type="ECO:0000313" key="12">
    <source>
        <dbReference type="Proteomes" id="UP000228380"/>
    </source>
</evidence>
<dbReference type="InterPro" id="IPR008921">
    <property type="entry name" value="DNA_pol3_clamp-load_cplx_C"/>
</dbReference>
<dbReference type="Pfam" id="PF23007">
    <property type="entry name" value="DnaA_N-like_STI"/>
    <property type="match status" value="1"/>
</dbReference>
<reference evidence="13 14" key="2">
    <citation type="submission" date="2025-04" db="UniProtKB">
        <authorList>
            <consortium name="RefSeq"/>
        </authorList>
    </citation>
    <scope>IDENTIFICATION</scope>
    <source>
        <tissue evidence="13 14">Young leaves</tissue>
    </source>
</reference>
<feature type="domain" description="DNA polymerase III gamma subunit" evidence="9">
    <location>
        <begin position="681"/>
        <end position="810"/>
    </location>
</feature>
<dbReference type="Gene3D" id="1.10.8.60">
    <property type="match status" value="1"/>
</dbReference>
<protein>
    <submittedName>
        <fullName evidence="13 14">Protein STICHEL-like 3 isoform X1</fullName>
    </submittedName>
</protein>
<dbReference type="GO" id="GO:0006261">
    <property type="term" value="P:DNA-templated DNA replication"/>
    <property type="evidence" value="ECO:0007669"/>
    <property type="project" value="TreeGrafter"/>
</dbReference>
<dbReference type="InterPro" id="IPR050238">
    <property type="entry name" value="DNA_Rep/Repair_Clamp_Loader"/>
</dbReference>
<evidence type="ECO:0000259" key="9">
    <source>
        <dbReference type="Pfam" id="PF12169"/>
    </source>
</evidence>
<evidence type="ECO:0000259" key="11">
    <source>
        <dbReference type="Pfam" id="PF23007"/>
    </source>
</evidence>
<feature type="compositionally biased region" description="Polar residues" evidence="8">
    <location>
        <begin position="272"/>
        <end position="285"/>
    </location>
</feature>